<evidence type="ECO:0000313" key="2">
    <source>
        <dbReference type="Proteomes" id="UP000501802"/>
    </source>
</evidence>
<keyword evidence="2" id="KW-1185">Reference proteome</keyword>
<gene>
    <name evidence="1" type="ORF">G8759_31385</name>
</gene>
<organism evidence="1 2">
    <name type="scientific">Spirosoma aureum</name>
    <dbReference type="NCBI Taxonomy" id="2692134"/>
    <lineage>
        <taxon>Bacteria</taxon>
        <taxon>Pseudomonadati</taxon>
        <taxon>Bacteroidota</taxon>
        <taxon>Cytophagia</taxon>
        <taxon>Cytophagales</taxon>
        <taxon>Cytophagaceae</taxon>
        <taxon>Spirosoma</taxon>
    </lineage>
</organism>
<dbReference type="EMBL" id="CP050063">
    <property type="protein sequence ID" value="QIP16828.1"/>
    <property type="molecule type" value="Genomic_DNA"/>
</dbReference>
<evidence type="ECO:0000313" key="1">
    <source>
        <dbReference type="EMBL" id="QIP16828.1"/>
    </source>
</evidence>
<proteinExistence type="predicted"/>
<dbReference type="KEGG" id="spib:G8759_31385"/>
<reference evidence="1 2" key="1">
    <citation type="submission" date="2020-03" db="EMBL/GenBank/DDBJ databases">
        <authorList>
            <person name="Kim M.K."/>
        </authorList>
    </citation>
    <scope>NUCLEOTIDE SEQUENCE [LARGE SCALE GENOMIC DNA]</scope>
    <source>
        <strain evidence="1 2">BT328</strain>
    </source>
</reference>
<dbReference type="AlphaFoldDB" id="A0A6G9AWV2"/>
<protein>
    <submittedName>
        <fullName evidence="1">Uncharacterized protein</fullName>
    </submittedName>
</protein>
<name>A0A6G9AWV2_9BACT</name>
<dbReference type="Proteomes" id="UP000501802">
    <property type="component" value="Chromosome"/>
</dbReference>
<sequence length="742" mass="82629">MSSTSSNYIEVINVGGTSPADFKAGELRFYLYDKPVPPKTEQQAEAEAKARYLGLSPDEKATKTQPNRPVAPVDNTYELAATMGDVRVILDPDYVIVDPDPTTGDGFDTSYSYTRSGQDAFGNTFISTPAPRLTAVTQLKPRLTGNNYVFTAQTALNTVLPKRLPTFTVHAKKAIGYPGALFTDWDSVTDIIGRGFTHVTESAKPEDEDNYPTTLRRMIEGSFYNLAKDAADSLSVGDPKKQQLLDWAGPQQPNGSFEGPHILITDADSGRYYGRQWWLLFKNNAGWRGAGIDFFSVNFEQMVPRDGTGYSAHEQQYRMVGWVTEGCINAAAADGVTIRSGSSGEFGNLTTYAPYFYDRPATHDLNGNPLSEPDATIPLYMHFSTIEECYRGDSQATPLGANTTLAQLLKAGKLQIGVGKYLQHTMDGQSYFQKIGNAFVLDGDSNPVWRTDERTTTITGQSCTIYVDDYKMAMFKLYGIFACYCSNMEFMAGGKRLPFSTDRQATWEAMRGQLRQFRLDGEGESGIPRPDAAALNERPLSPDMVEGDAIAMYLFCDYLRGWMRSQQPQELGADNDYGSKARASVEIYQKGFQRAANLNWIHDTSWQLLQPRFWIFKQGINGPADPDEHFARKPIILGGLTEKDGHPAMWLFAWWPCQDVDRVTDVKIWINKGNGPVTGTYVARMAGRKPFLDYWQLPDAAAGATPKDVYNQFPSLTDQLITQRMDYRTPKITNHPTPPPLA</sequence>
<dbReference type="RefSeq" id="WP_167217095.1">
    <property type="nucleotide sequence ID" value="NZ_CP050063.1"/>
</dbReference>
<accession>A0A6G9AWV2</accession>